<protein>
    <submittedName>
        <fullName evidence="1">Uncharacterized protein</fullName>
    </submittedName>
</protein>
<accession>A0A1L7NMZ1</accession>
<sequence length="111" mass="11783">MRRIVIRSTAAGLALFICVIAYQGYSYAAALGKATEDVLNSWAQLNDVQSAEVSLYRAECISIPASAKESKVPVRLESNTECAARIGAPTLGSAIEIATDAVSVPAPLRWL</sequence>
<geneLocation type="plasmid" evidence="2">
    <name>pkf715a dna</name>
</geneLocation>
<proteinExistence type="predicted"/>
<dbReference type="Proteomes" id="UP000218731">
    <property type="component" value="Plasmid pKF715A"/>
</dbReference>
<evidence type="ECO:0000313" key="1">
    <source>
        <dbReference type="EMBL" id="BAW26846.1"/>
    </source>
</evidence>
<keyword evidence="1" id="KW-0614">Plasmid</keyword>
<reference evidence="1 2" key="1">
    <citation type="submission" date="2015-11" db="EMBL/GenBank/DDBJ databases">
        <title>Complete genome sequencing of a biphenyl-degrading bacterium, Pseudomonas putida KF715 (=NBRC110667).</title>
        <authorList>
            <person name="Suenaga H."/>
            <person name="Fujihara N."/>
            <person name="Watanabe T."/>
            <person name="Hirose J."/>
            <person name="Kimura N."/>
            <person name="Yamazoe A."/>
            <person name="Hosoyama A."/>
            <person name="Shimodaira J."/>
            <person name="Furukawa K."/>
        </authorList>
    </citation>
    <scope>NUCLEOTIDE SEQUENCE [LARGE SCALE GENOMIC DNA]</scope>
    <source>
        <strain evidence="1 2">KF715</strain>
        <plasmid evidence="2">Plasmid pkf715a dna</plasmid>
    </source>
</reference>
<evidence type="ECO:0000313" key="2">
    <source>
        <dbReference type="Proteomes" id="UP000218731"/>
    </source>
</evidence>
<dbReference type="AlphaFoldDB" id="A0A1L7NMZ1"/>
<dbReference type="RefSeq" id="WP_096427084.1">
    <property type="nucleotide sequence ID" value="NZ_AP015030.1"/>
</dbReference>
<organism evidence="1 2">
    <name type="scientific">Pseudomonas putida</name>
    <name type="common">Arthrobacter siderocapsulatus</name>
    <dbReference type="NCBI Taxonomy" id="303"/>
    <lineage>
        <taxon>Bacteria</taxon>
        <taxon>Pseudomonadati</taxon>
        <taxon>Pseudomonadota</taxon>
        <taxon>Gammaproteobacteria</taxon>
        <taxon>Pseudomonadales</taxon>
        <taxon>Pseudomonadaceae</taxon>
        <taxon>Pseudomonas</taxon>
    </lineage>
</organism>
<name>A0A1L7NMZ1_PSEPU</name>
<gene>
    <name evidence="1" type="ORF">KF715C_pA3410</name>
</gene>
<dbReference type="EMBL" id="AP015030">
    <property type="protein sequence ID" value="BAW26846.1"/>
    <property type="molecule type" value="Genomic_DNA"/>
</dbReference>